<dbReference type="EMBL" id="JBBEGN010000013">
    <property type="protein sequence ID" value="MEJ2870479.1"/>
    <property type="molecule type" value="Genomic_DNA"/>
</dbReference>
<keyword evidence="6" id="KW-1185">Reference proteome</keyword>
<dbReference type="Proteomes" id="UP001385809">
    <property type="component" value="Unassembled WGS sequence"/>
</dbReference>
<comment type="caution">
    <text evidence="5">The sequence shown here is derived from an EMBL/GenBank/DDBJ whole genome shotgun (WGS) entry which is preliminary data.</text>
</comment>
<keyword evidence="3" id="KW-0479">Metal-binding</keyword>
<reference evidence="5 6" key="1">
    <citation type="submission" date="2024-03" db="EMBL/GenBank/DDBJ databases">
        <title>Actinomycetospora sp. OC33-EN08, a novel actinomycete isolated from wild orchid (Aerides multiflora).</title>
        <authorList>
            <person name="Suriyachadkun C."/>
        </authorList>
    </citation>
    <scope>NUCLEOTIDE SEQUENCE [LARGE SCALE GENOMIC DNA]</scope>
    <source>
        <strain evidence="5 6">OC33-EN08</strain>
    </source>
</reference>
<sequence length="313" mass="33991">MTQPSPRNAIITCAVTGAVHTPTMSPALPVTPTEIATASLEAHAAGAAIVHLHARDPETGRPTPDPAVFAKFLPEIRANCDAVINITTGGSVTMSLDDRLAAPLAMKPELCSLNLGSMNFNFSQMADHYSIWKYDWEEKFVRGSDDIIFKNTFRDIERILRDLGEAHGTRFEFECYDVGHLYTLAHFVERGLVRPPFFLQLIFGVRGGIGADAAHLAHMKQTADKLFGKAYVFSVFAAGRHQIPFCTMSAAMGGNVRVGLEDSLYIGRRQLAESNREQVEKIGGILADLGFGIATANDARAILQLKGADAVGF</sequence>
<name>A0ABU8MU29_9PSEU</name>
<dbReference type="PANTHER" id="PTHR37418">
    <property type="entry name" value="3-KETO-5-AMINOHEXANOATE CLEAVAGE ENZYME-RELATED"/>
    <property type="match status" value="1"/>
</dbReference>
<gene>
    <name evidence="5" type="ORF">WCD74_22110</name>
</gene>
<evidence type="ECO:0000256" key="1">
    <source>
        <dbReference type="ARBA" id="ARBA00001947"/>
    </source>
</evidence>
<comment type="cofactor">
    <cofactor evidence="1">
        <name>Zn(2+)</name>
        <dbReference type="ChEBI" id="CHEBI:29105"/>
    </cofactor>
</comment>
<evidence type="ECO:0000256" key="4">
    <source>
        <dbReference type="ARBA" id="ARBA00022833"/>
    </source>
</evidence>
<evidence type="ECO:0000256" key="2">
    <source>
        <dbReference type="ARBA" id="ARBA00022679"/>
    </source>
</evidence>
<keyword evidence="4" id="KW-0862">Zinc</keyword>
<keyword evidence="2" id="KW-0808">Transferase</keyword>
<evidence type="ECO:0000313" key="6">
    <source>
        <dbReference type="Proteomes" id="UP001385809"/>
    </source>
</evidence>
<dbReference type="InterPro" id="IPR008567">
    <property type="entry name" value="BKACE"/>
</dbReference>
<dbReference type="Gene3D" id="3.20.20.70">
    <property type="entry name" value="Aldolase class I"/>
    <property type="match status" value="1"/>
</dbReference>
<evidence type="ECO:0000313" key="5">
    <source>
        <dbReference type="EMBL" id="MEJ2870479.1"/>
    </source>
</evidence>
<accession>A0ABU8MU29</accession>
<dbReference type="RefSeq" id="WP_337697048.1">
    <property type="nucleotide sequence ID" value="NZ_JBBEGN010000013.1"/>
</dbReference>
<protein>
    <submittedName>
        <fullName evidence="5">3-keto-5-aminohexanoate cleavage protein</fullName>
    </submittedName>
</protein>
<dbReference type="Pfam" id="PF05853">
    <property type="entry name" value="BKACE"/>
    <property type="match status" value="1"/>
</dbReference>
<evidence type="ECO:0000256" key="3">
    <source>
        <dbReference type="ARBA" id="ARBA00022723"/>
    </source>
</evidence>
<proteinExistence type="predicted"/>
<dbReference type="InterPro" id="IPR013785">
    <property type="entry name" value="Aldolase_TIM"/>
</dbReference>
<organism evidence="5 6">
    <name type="scientific">Actinomycetospora aurantiaca</name>
    <dbReference type="NCBI Taxonomy" id="3129233"/>
    <lineage>
        <taxon>Bacteria</taxon>
        <taxon>Bacillati</taxon>
        <taxon>Actinomycetota</taxon>
        <taxon>Actinomycetes</taxon>
        <taxon>Pseudonocardiales</taxon>
        <taxon>Pseudonocardiaceae</taxon>
        <taxon>Actinomycetospora</taxon>
    </lineage>
</organism>
<dbReference type="PANTHER" id="PTHR37418:SF2">
    <property type="entry name" value="3-KETO-5-AMINOHEXANOATE CLEAVAGE ENZYME"/>
    <property type="match status" value="1"/>
</dbReference>